<reference evidence="4" key="1">
    <citation type="journal article" date="2020" name="mSystems">
        <title>Genome- and Community-Level Interaction Insights into Carbon Utilization and Element Cycling Functions of Hydrothermarchaeota in Hydrothermal Sediment.</title>
        <authorList>
            <person name="Zhou Z."/>
            <person name="Liu Y."/>
            <person name="Xu W."/>
            <person name="Pan J."/>
            <person name="Luo Z.H."/>
            <person name="Li M."/>
        </authorList>
    </citation>
    <scope>NUCLEOTIDE SEQUENCE [LARGE SCALE GENOMIC DNA]</scope>
    <source>
        <strain evidence="4">SpSt-788</strain>
    </source>
</reference>
<accession>A0A7C4EPE7</accession>
<evidence type="ECO:0000259" key="3">
    <source>
        <dbReference type="PROSITE" id="PS51724"/>
    </source>
</evidence>
<keyword evidence="2" id="KW-1133">Transmembrane helix</keyword>
<dbReference type="InterPro" id="IPR007730">
    <property type="entry name" value="SPOR-like_dom"/>
</dbReference>
<keyword evidence="2" id="KW-0472">Membrane</keyword>
<dbReference type="Gene3D" id="3.30.70.1070">
    <property type="entry name" value="Sporulation related repeat"/>
    <property type="match status" value="1"/>
</dbReference>
<dbReference type="InterPro" id="IPR036680">
    <property type="entry name" value="SPOR-like_sf"/>
</dbReference>
<evidence type="ECO:0000313" key="4">
    <source>
        <dbReference type="EMBL" id="HGG99091.1"/>
    </source>
</evidence>
<name>A0A7C4EPE7_9BACT</name>
<dbReference type="Pfam" id="PF05036">
    <property type="entry name" value="SPOR"/>
    <property type="match status" value="1"/>
</dbReference>
<feature type="transmembrane region" description="Helical" evidence="2">
    <location>
        <begin position="16"/>
        <end position="39"/>
    </location>
</feature>
<dbReference type="SUPFAM" id="SSF110997">
    <property type="entry name" value="Sporulation related repeat"/>
    <property type="match status" value="1"/>
</dbReference>
<evidence type="ECO:0000256" key="2">
    <source>
        <dbReference type="SAM" id="Phobius"/>
    </source>
</evidence>
<dbReference type="EMBL" id="DTHO01000011">
    <property type="protein sequence ID" value="HGG99091.1"/>
    <property type="molecule type" value="Genomic_DNA"/>
</dbReference>
<organism evidence="4">
    <name type="scientific">Thermodesulfovibrio aggregans</name>
    <dbReference type="NCBI Taxonomy" id="86166"/>
    <lineage>
        <taxon>Bacteria</taxon>
        <taxon>Pseudomonadati</taxon>
        <taxon>Nitrospirota</taxon>
        <taxon>Thermodesulfovibrionia</taxon>
        <taxon>Thermodesulfovibrionales</taxon>
        <taxon>Thermodesulfovibrionaceae</taxon>
        <taxon>Thermodesulfovibrio</taxon>
    </lineage>
</organism>
<sequence>MKEKGEELLVINKKTYFLVIATFAIVGMLTGYTVGYITAPQKEVYVHKTYETEKTVLPSNIETPLTKKQENPPQENPPQSQPLEKKENVMIVQEVEATEKKSTGQKTESGKATMLDERQLKKHKKALYTLQVGAFSDINNAEALQKKLKEAGVTSYLVKEDFYKVRSGYFKKFKDAKKASDNLRLKDFENFITRTSKTLKGG</sequence>
<keyword evidence="2" id="KW-0812">Transmembrane</keyword>
<evidence type="ECO:0000256" key="1">
    <source>
        <dbReference type="SAM" id="MobiDB-lite"/>
    </source>
</evidence>
<feature type="region of interest" description="Disordered" evidence="1">
    <location>
        <begin position="57"/>
        <end position="86"/>
    </location>
</feature>
<comment type="caution">
    <text evidence="4">The sequence shown here is derived from an EMBL/GenBank/DDBJ whole genome shotgun (WGS) entry which is preliminary data.</text>
</comment>
<proteinExistence type="predicted"/>
<protein>
    <submittedName>
        <fullName evidence="4">SPOR domain-containing protein</fullName>
    </submittedName>
</protein>
<dbReference type="PROSITE" id="PS51724">
    <property type="entry name" value="SPOR"/>
    <property type="match status" value="1"/>
</dbReference>
<dbReference type="GO" id="GO:0042834">
    <property type="term" value="F:peptidoglycan binding"/>
    <property type="evidence" value="ECO:0007669"/>
    <property type="project" value="InterPro"/>
</dbReference>
<feature type="domain" description="SPOR" evidence="3">
    <location>
        <begin position="122"/>
        <end position="195"/>
    </location>
</feature>
<gene>
    <name evidence="4" type="ORF">ENV75_01375</name>
</gene>
<dbReference type="AlphaFoldDB" id="A0A7C4EPE7"/>